<organism evidence="1">
    <name type="scientific">Dehalogenimonas sp. 4OHTPN</name>
    <dbReference type="NCBI Taxonomy" id="3166643"/>
    <lineage>
        <taxon>Bacteria</taxon>
        <taxon>Bacillati</taxon>
        <taxon>Chloroflexota</taxon>
        <taxon>Dehalococcoidia</taxon>
        <taxon>Dehalococcoidales</taxon>
        <taxon>Dehalococcoidaceae</taxon>
        <taxon>Dehalogenimonas</taxon>
    </lineage>
</organism>
<reference evidence="1" key="1">
    <citation type="submission" date="2024-06" db="EMBL/GenBank/DDBJ databases">
        <title>A Novel Isolate, Dehalogenimonas sp. Strain 4OHTPN, Dechlorinates Aromatic 4 Hydroxy chlorothalonil by a Novel Reductive Dehalogenase.</title>
        <authorList>
            <person name="Liu G."/>
        </authorList>
    </citation>
    <scope>NUCLEOTIDE SEQUENCE</scope>
    <source>
        <strain evidence="1">4OHTPN</strain>
    </source>
</reference>
<dbReference type="SUPFAM" id="SSF47077">
    <property type="entry name" value="T4 endonuclease V"/>
    <property type="match status" value="1"/>
</dbReference>
<dbReference type="InterPro" id="IPR024796">
    <property type="entry name" value="T4_endonuc_V"/>
</dbReference>
<dbReference type="Pfam" id="PF03013">
    <property type="entry name" value="Pyr_excise"/>
    <property type="match status" value="1"/>
</dbReference>
<gene>
    <name evidence="1" type="ORF">ABV300_08325</name>
</gene>
<dbReference type="RefSeq" id="WP_353714391.1">
    <property type="nucleotide sequence ID" value="NZ_CP159307.1"/>
</dbReference>
<dbReference type="Gene3D" id="1.10.440.10">
    <property type="entry name" value="T4 endonuclease V"/>
    <property type="match status" value="1"/>
</dbReference>
<sequence>MRMWLVDPRLMCRRHLLGEHVELHMLAGCLRRGKRIGGYLKGLVDPALIACRHEQLVREMSFRGFSHRSPIDSPGCLEPAASISPERNLAELRRRCPACASIAAPPVES</sequence>
<dbReference type="InterPro" id="IPR004260">
    <property type="entry name" value="Pyr-dimer_DNA_glycosylase"/>
</dbReference>
<accession>A0AAU8G8D6</accession>
<dbReference type="EMBL" id="CP159307">
    <property type="protein sequence ID" value="XCH33143.1"/>
    <property type="molecule type" value="Genomic_DNA"/>
</dbReference>
<protein>
    <submittedName>
        <fullName evidence="1">Pyrimidine dimer DNA glycosylase/endonuclease V</fullName>
    </submittedName>
</protein>
<proteinExistence type="predicted"/>
<name>A0AAU8G8D6_9CHLR</name>
<evidence type="ECO:0000313" key="1">
    <source>
        <dbReference type="EMBL" id="XCH33143.1"/>
    </source>
</evidence>
<dbReference type="AlphaFoldDB" id="A0AAU8G8D6"/>